<dbReference type="GO" id="GO:0016887">
    <property type="term" value="F:ATP hydrolysis activity"/>
    <property type="evidence" value="ECO:0007669"/>
    <property type="project" value="InterPro"/>
</dbReference>
<evidence type="ECO:0000256" key="2">
    <source>
        <dbReference type="ARBA" id="ARBA00022490"/>
    </source>
</evidence>
<dbReference type="SUPFAM" id="SSF52540">
    <property type="entry name" value="P-loop containing nucleoside triphosphate hydrolases"/>
    <property type="match status" value="5"/>
</dbReference>
<dbReference type="InterPro" id="IPR017871">
    <property type="entry name" value="ABC_transporter-like_CS"/>
</dbReference>
<evidence type="ECO:0000256" key="13">
    <source>
        <dbReference type="ARBA" id="ARBA00023204"/>
    </source>
</evidence>
<evidence type="ECO:0000256" key="4">
    <source>
        <dbReference type="ARBA" id="ARBA00022737"/>
    </source>
</evidence>
<keyword evidence="3" id="KW-0479">Metal-binding</keyword>
<keyword evidence="2" id="KW-0963">Cytoplasm</keyword>
<keyword evidence="19" id="KW-1185">Reference proteome</keyword>
<dbReference type="GO" id="GO:0006281">
    <property type="term" value="P:DNA repair"/>
    <property type="evidence" value="ECO:0007669"/>
    <property type="project" value="UniProtKB-KW"/>
</dbReference>
<dbReference type="PANTHER" id="PTHR43152">
    <property type="entry name" value="UVRABC SYSTEM PROTEIN A"/>
    <property type="match status" value="1"/>
</dbReference>
<name>A0A8J7U5J6_9BACT</name>
<dbReference type="Pfam" id="PF00005">
    <property type="entry name" value="ABC_tran"/>
    <property type="match status" value="1"/>
</dbReference>
<reference evidence="18" key="1">
    <citation type="submission" date="2021-03" db="EMBL/GenBank/DDBJ databases">
        <authorList>
            <person name="Wang G."/>
        </authorList>
    </citation>
    <scope>NUCLEOTIDE SEQUENCE</scope>
    <source>
        <strain evidence="18">KCTC 12899</strain>
    </source>
</reference>
<keyword evidence="6" id="KW-0227">DNA damage</keyword>
<evidence type="ECO:0000256" key="1">
    <source>
        <dbReference type="ARBA" id="ARBA00004496"/>
    </source>
</evidence>
<comment type="caution">
    <text evidence="18">The sequence shown here is derived from an EMBL/GenBank/DDBJ whole genome shotgun (WGS) entry which is preliminary data.</text>
</comment>
<evidence type="ECO:0000256" key="15">
    <source>
        <dbReference type="ARBA" id="ARBA00039316"/>
    </source>
</evidence>
<dbReference type="PROSITE" id="PS00211">
    <property type="entry name" value="ABC_TRANSPORTER_1"/>
    <property type="match status" value="2"/>
</dbReference>
<dbReference type="InterPro" id="IPR003593">
    <property type="entry name" value="AAA+_ATPase"/>
</dbReference>
<evidence type="ECO:0000256" key="8">
    <source>
        <dbReference type="ARBA" id="ARBA00022771"/>
    </source>
</evidence>
<comment type="similarity">
    <text evidence="14">Belongs to the ABC transporter superfamily. UvrA family.</text>
</comment>
<accession>A0A8J7U5J6</accession>
<feature type="domain" description="ABC transporter" evidence="17">
    <location>
        <begin position="1298"/>
        <end position="1626"/>
    </location>
</feature>
<dbReference type="GO" id="GO:0008270">
    <property type="term" value="F:zinc ion binding"/>
    <property type="evidence" value="ECO:0007669"/>
    <property type="project" value="UniProtKB-KW"/>
</dbReference>
<evidence type="ECO:0000313" key="18">
    <source>
        <dbReference type="EMBL" id="MBO1321782.1"/>
    </source>
</evidence>
<proteinExistence type="inferred from homology"/>
<feature type="domain" description="ABC transporter" evidence="17">
    <location>
        <begin position="474"/>
        <end position="802"/>
    </location>
</feature>
<dbReference type="GO" id="GO:0004518">
    <property type="term" value="F:nuclease activity"/>
    <property type="evidence" value="ECO:0007669"/>
    <property type="project" value="UniProtKB-KW"/>
</dbReference>
<dbReference type="PANTHER" id="PTHR43152:SF3">
    <property type="entry name" value="UVRABC SYSTEM PROTEIN A"/>
    <property type="match status" value="1"/>
</dbReference>
<sequence>MNRTIRLRGVAEHNLRDIDVDIPFHALTVITGVSGSGKSSLAFDTLLREGQRRFLMHQSTHFHKFMGRMSTPDVGSVEGLPPAIAVAQFTARGGAGSTVGTLTEIYDNLRLLFARLGEAPPNSDQPLTRSLFSFNTPVGACPDCRGTGHQDRVDPQLLIADPAKTLRQGALVPTLKRGYIVYSQVTMAVLDQVCRVHDFDVDTPWQALTKAQQDVVFYGSERIKIPFGKHSLESRLKWSGITAKPREEGYYKGIVRVINEILTRDRNPNALRFARSKPCNACGGSRLCEAARGVRVAGRTIADLSRLSISALGDFFRTIREEGGVAARTAEDALRRIDCLEELGLGYLPLERNAAGLSGGESQRIKTAIQAAQPREGLLYVLDEPGMGLHQQDQAKLLKVLLRLRDQGNAVVAVSHEALLMRHADYLIDMGPGPGQAGGRLLYQGPPDPDLLPAESPTGVYLRGECTVPTPKRRQGRGLLTVKGASARNLKNIDVWFRKGALNAVTGVSGAGKSSLVHEILAKALCDKSDTTLVKSESYQAIEGADFDKVIVVDQSPIGRSPRSNPATYVKFFDPIRILMAEQDEAKRRGWTKSRFSFNLKGGACAECSGSGVYEIGMHFLENVSVPCPSCEGRRFNAETLEVAYKGKNIRQILDLSVDEARTFFTDQKKIAPPLRAMAQIGLGYLTLGQAATTLSGGEAQRIKLASELARPAGTHTLYLLDEPTSGLHPHDITRLLEALNGLIEKGHTIILVEHHPDLLRRVDHIVDLGPGSGAEGGRLTAQGTPEEIADEQGSPTARLLARMLQGNPLPDIKKQPPRPPDTSLRIRGARTHNLKNVSLDIPHGQLTVVTGVSGSGKSSLLFDTIAAEGRRRFIQSLSSQTRAVLAQGADIEVDTLTGLPPTLAVAGRSKFQTPRTTVATITGIDPLLRLLWSRAGAYPEPSGSGEKKPILTASLFSANRQEGMCPDCKGLGFRRVADPEKLITDPARALTDGAMAGEKIGRFYGDPSGRHVAILKAVGQGHGIDFEQPWQQLDDAARRIAMWGTGPEIHQVTWAFKRGTRTGTHDLETPWQGFAALITEEYDRTHGDPKGKAMAHLLRDQTCVPCNGRRLNPTACRVQVAGAALPEIAAQSVDACRRRFEAMRATLEGAAGEVAAATIPKIIARLDALAALGLGYLSLDRRGTTLSAGESRRVRLAALLYGGLSGITTILDEPTLGLHACDIASLCEKLKLLRDNGNTILVAEHHPDLIKAADYLIELGPGPGEAGGELTACGPREKVLADNNFLTGAYLRNPSQIALPRQRRRGGPAITIRGARANNLRDVSLDLPTGNLIALTGVSGSGKSSLLLDVLAASVTSGQPRHCDAVSGHDSFRQTFYFTSELGTIARTNSVIETLGLFELLRTLLAKSDGARRLGLKKAHFSPHGKQGRCPQCKGEGRQRIAMDFLEDVTYDCEPCGGSGYQPEVAAFRYRGKSIPEMLDLTLAAAAVWFAETPLGDAFNELAQTGIEYLRLGQKTAALSGGERNRLHLAGALRQTEAPSLFLLDEPGAGLHFRDLQRLRTLFDQLLDAGHTLVISEHRPHLIKLADHIIELGPGAGEAGGQVIFSGTPEQIAAKPDSKTGAALKPYL</sequence>
<protein>
    <recommendedName>
        <fullName evidence="15">UvrABC system protein A</fullName>
    </recommendedName>
    <alternativeName>
        <fullName evidence="16">Excinuclease ABC subunit A</fullName>
    </alternativeName>
</protein>
<comment type="subcellular location">
    <subcellularLocation>
        <location evidence="1">Cytoplasm</location>
    </subcellularLocation>
</comment>
<evidence type="ECO:0000256" key="10">
    <source>
        <dbReference type="ARBA" id="ARBA00022840"/>
    </source>
</evidence>
<evidence type="ECO:0000256" key="12">
    <source>
        <dbReference type="ARBA" id="ARBA00023125"/>
    </source>
</evidence>
<evidence type="ECO:0000256" key="14">
    <source>
        <dbReference type="ARBA" id="ARBA00038000"/>
    </source>
</evidence>
<evidence type="ECO:0000313" key="19">
    <source>
        <dbReference type="Proteomes" id="UP000664417"/>
    </source>
</evidence>
<dbReference type="RefSeq" id="WP_207861754.1">
    <property type="nucleotide sequence ID" value="NZ_JAFREP010000027.1"/>
</dbReference>
<keyword evidence="7" id="KW-0228">DNA excision</keyword>
<keyword evidence="13" id="KW-0234">DNA repair</keyword>
<dbReference type="Proteomes" id="UP000664417">
    <property type="component" value="Unassembled WGS sequence"/>
</dbReference>
<keyword evidence="8" id="KW-0863">Zinc-finger</keyword>
<evidence type="ECO:0000256" key="5">
    <source>
        <dbReference type="ARBA" id="ARBA00022741"/>
    </source>
</evidence>
<organism evidence="18 19">
    <name type="scientific">Acanthopleuribacter pedis</name>
    <dbReference type="NCBI Taxonomy" id="442870"/>
    <lineage>
        <taxon>Bacteria</taxon>
        <taxon>Pseudomonadati</taxon>
        <taxon>Acidobacteriota</taxon>
        <taxon>Holophagae</taxon>
        <taxon>Acanthopleuribacterales</taxon>
        <taxon>Acanthopleuribacteraceae</taxon>
        <taxon>Acanthopleuribacter</taxon>
    </lineage>
</organism>
<evidence type="ECO:0000256" key="16">
    <source>
        <dbReference type="ARBA" id="ARBA00042156"/>
    </source>
</evidence>
<dbReference type="GO" id="GO:0005737">
    <property type="term" value="C:cytoplasm"/>
    <property type="evidence" value="ECO:0007669"/>
    <property type="project" value="UniProtKB-SubCell"/>
</dbReference>
<keyword evidence="11" id="KW-0267">Excision nuclease</keyword>
<keyword evidence="9" id="KW-0862">Zinc</keyword>
<keyword evidence="12" id="KW-0238">DNA-binding</keyword>
<dbReference type="SMART" id="SM00382">
    <property type="entry name" value="AAA"/>
    <property type="match status" value="4"/>
</dbReference>
<dbReference type="PROSITE" id="PS50893">
    <property type="entry name" value="ABC_TRANSPORTER_2"/>
    <property type="match status" value="2"/>
</dbReference>
<evidence type="ECO:0000256" key="11">
    <source>
        <dbReference type="ARBA" id="ARBA00022881"/>
    </source>
</evidence>
<evidence type="ECO:0000259" key="17">
    <source>
        <dbReference type="PROSITE" id="PS50893"/>
    </source>
</evidence>
<dbReference type="Gene3D" id="1.10.8.280">
    <property type="entry name" value="ABC transporter ATPase domain-like"/>
    <property type="match status" value="2"/>
</dbReference>
<dbReference type="InterPro" id="IPR003439">
    <property type="entry name" value="ABC_transporter-like_ATP-bd"/>
</dbReference>
<dbReference type="GO" id="GO:0005524">
    <property type="term" value="F:ATP binding"/>
    <property type="evidence" value="ECO:0007669"/>
    <property type="project" value="UniProtKB-KW"/>
</dbReference>
<gene>
    <name evidence="18" type="ORF">J3U88_25105</name>
</gene>
<dbReference type="Gene3D" id="1.20.1580.10">
    <property type="entry name" value="ABC transporter ATPase like domain"/>
    <property type="match status" value="4"/>
</dbReference>
<evidence type="ECO:0000256" key="3">
    <source>
        <dbReference type="ARBA" id="ARBA00022723"/>
    </source>
</evidence>
<evidence type="ECO:0000256" key="7">
    <source>
        <dbReference type="ARBA" id="ARBA00022769"/>
    </source>
</evidence>
<dbReference type="EMBL" id="JAFREP010000027">
    <property type="protein sequence ID" value="MBO1321782.1"/>
    <property type="molecule type" value="Genomic_DNA"/>
</dbReference>
<dbReference type="InterPro" id="IPR041552">
    <property type="entry name" value="UvrA_DNA-bd"/>
</dbReference>
<keyword evidence="10 18" id="KW-0067">ATP-binding</keyword>
<evidence type="ECO:0000256" key="9">
    <source>
        <dbReference type="ARBA" id="ARBA00022833"/>
    </source>
</evidence>
<dbReference type="InterPro" id="IPR027417">
    <property type="entry name" value="P-loop_NTPase"/>
</dbReference>
<dbReference type="Gene3D" id="3.40.50.300">
    <property type="entry name" value="P-loop containing nucleotide triphosphate hydrolases"/>
    <property type="match status" value="4"/>
</dbReference>
<keyword evidence="4" id="KW-0677">Repeat</keyword>
<evidence type="ECO:0000256" key="6">
    <source>
        <dbReference type="ARBA" id="ARBA00022763"/>
    </source>
</evidence>
<dbReference type="GO" id="GO:0003677">
    <property type="term" value="F:DNA binding"/>
    <property type="evidence" value="ECO:0007669"/>
    <property type="project" value="UniProtKB-KW"/>
</dbReference>
<dbReference type="Pfam" id="PF17755">
    <property type="entry name" value="UvrA_DNA-bind"/>
    <property type="match status" value="2"/>
</dbReference>
<keyword evidence="5" id="KW-0547">Nucleotide-binding</keyword>